<feature type="region of interest" description="Disordered" evidence="1">
    <location>
        <begin position="18"/>
        <end position="95"/>
    </location>
</feature>
<dbReference type="PROSITE" id="PS50097">
    <property type="entry name" value="BTB"/>
    <property type="match status" value="1"/>
</dbReference>
<sequence length="466" mass="52520">MNLAMAIAEDSQKLGLSLQGSDAKSGHMVGTTVVAKATPKQKRRKSPRHHPDSANVVGKERHVGSGSQNGAPTKVPKPIAGIQGRPRRFSTGDRLFPSHDHVERRIPAKSEVAEPKNFGPKNCKPHDLVPSKVKHGNIDNISTRPGIIDHDSIEARIHEAVEQEERRREIVDARSSRTQAVIQDHDQGLTQLWESQFEWDVLIRCRSSCWKVHHDILCRESDWFKERLPPKDPWGGYIIFDCNLHQEEQLANVLNFMYEKRYDGATLTPKYPLDGESIRKNVFMYICGASVNCQSMMNYATNAIDAATEVVGELIPSQYHRDDLICFYKPLTTALAMLYSQGGRGQLIYAMRLAMAKLVDACLLWLLGNQAFRTIFPATWAPALFFECIMDNNYFHRLGLLDGEVGELGTQGPETAGEEDQQIGSEGVAVKENNRMNDRPKISGRTKKPQKRNDMHRPHLNRKHSA</sequence>
<reference evidence="3" key="2">
    <citation type="submission" date="2023-06" db="EMBL/GenBank/DDBJ databases">
        <authorList>
            <consortium name="Lawrence Berkeley National Laboratory"/>
            <person name="Haridas S."/>
            <person name="Hensen N."/>
            <person name="Bonometti L."/>
            <person name="Westerberg I."/>
            <person name="Brannstrom I.O."/>
            <person name="Guillou S."/>
            <person name="Cros-Aarteil S."/>
            <person name="Calhoun S."/>
            <person name="Kuo A."/>
            <person name="Mondo S."/>
            <person name="Pangilinan J."/>
            <person name="Riley R."/>
            <person name="Labutti K."/>
            <person name="Andreopoulos B."/>
            <person name="Lipzen A."/>
            <person name="Chen C."/>
            <person name="Yanf M."/>
            <person name="Daum C."/>
            <person name="Ng V."/>
            <person name="Clum A."/>
            <person name="Steindorff A."/>
            <person name="Ohm R."/>
            <person name="Martin F."/>
            <person name="Silar P."/>
            <person name="Natvig D."/>
            <person name="Lalanne C."/>
            <person name="Gautier V."/>
            <person name="Ament-Velasquez S.L."/>
            <person name="Kruys A."/>
            <person name="Hutchinson M.I."/>
            <person name="Powell A.J."/>
            <person name="Barry K."/>
            <person name="Miller A.N."/>
            <person name="Grigoriev I.V."/>
            <person name="Debuchy R."/>
            <person name="Gladieux P."/>
            <person name="Thoren M.H."/>
            <person name="Johannesson H."/>
        </authorList>
    </citation>
    <scope>NUCLEOTIDE SEQUENCE</scope>
    <source>
        <strain evidence="3">CBS 314.62</strain>
    </source>
</reference>
<dbReference type="InterPro" id="IPR011333">
    <property type="entry name" value="SKP1/BTB/POZ_sf"/>
</dbReference>
<reference evidence="3" key="1">
    <citation type="journal article" date="2023" name="Mol. Phylogenet. Evol.">
        <title>Genome-scale phylogeny and comparative genomics of the fungal order Sordariales.</title>
        <authorList>
            <person name="Hensen N."/>
            <person name="Bonometti L."/>
            <person name="Westerberg I."/>
            <person name="Brannstrom I.O."/>
            <person name="Guillou S."/>
            <person name="Cros-Aarteil S."/>
            <person name="Calhoun S."/>
            <person name="Haridas S."/>
            <person name="Kuo A."/>
            <person name="Mondo S."/>
            <person name="Pangilinan J."/>
            <person name="Riley R."/>
            <person name="LaButti K."/>
            <person name="Andreopoulos B."/>
            <person name="Lipzen A."/>
            <person name="Chen C."/>
            <person name="Yan M."/>
            <person name="Daum C."/>
            <person name="Ng V."/>
            <person name="Clum A."/>
            <person name="Steindorff A."/>
            <person name="Ohm R.A."/>
            <person name="Martin F."/>
            <person name="Silar P."/>
            <person name="Natvig D.O."/>
            <person name="Lalanne C."/>
            <person name="Gautier V."/>
            <person name="Ament-Velasquez S.L."/>
            <person name="Kruys A."/>
            <person name="Hutchinson M.I."/>
            <person name="Powell A.J."/>
            <person name="Barry K."/>
            <person name="Miller A.N."/>
            <person name="Grigoriev I.V."/>
            <person name="Debuchy R."/>
            <person name="Gladieux P."/>
            <person name="Hiltunen Thoren M."/>
            <person name="Johannesson H."/>
        </authorList>
    </citation>
    <scope>NUCLEOTIDE SEQUENCE</scope>
    <source>
        <strain evidence="3">CBS 314.62</strain>
    </source>
</reference>
<dbReference type="Gene3D" id="3.30.710.10">
    <property type="entry name" value="Potassium Channel Kv1.1, Chain A"/>
    <property type="match status" value="1"/>
</dbReference>
<feature type="compositionally biased region" description="Basic and acidic residues" evidence="1">
    <location>
        <begin position="432"/>
        <end position="441"/>
    </location>
</feature>
<feature type="region of interest" description="Disordered" evidence="1">
    <location>
        <begin position="409"/>
        <end position="466"/>
    </location>
</feature>
<feature type="region of interest" description="Disordered" evidence="1">
    <location>
        <begin position="113"/>
        <end position="145"/>
    </location>
</feature>
<evidence type="ECO:0000259" key="2">
    <source>
        <dbReference type="PROSITE" id="PS50097"/>
    </source>
</evidence>
<evidence type="ECO:0000313" key="4">
    <source>
        <dbReference type="Proteomes" id="UP001270362"/>
    </source>
</evidence>
<evidence type="ECO:0000313" key="3">
    <source>
        <dbReference type="EMBL" id="KAK3694324.1"/>
    </source>
</evidence>
<protein>
    <recommendedName>
        <fullName evidence="2">BTB domain-containing protein</fullName>
    </recommendedName>
</protein>
<gene>
    <name evidence="3" type="ORF">B0T22DRAFT_487862</name>
</gene>
<dbReference type="AlphaFoldDB" id="A0AAE0XJ14"/>
<name>A0AAE0XJ14_9PEZI</name>
<dbReference type="EMBL" id="JAULSO010000001">
    <property type="protein sequence ID" value="KAK3694324.1"/>
    <property type="molecule type" value="Genomic_DNA"/>
</dbReference>
<dbReference type="SUPFAM" id="SSF54695">
    <property type="entry name" value="POZ domain"/>
    <property type="match status" value="1"/>
</dbReference>
<keyword evidence="4" id="KW-1185">Reference proteome</keyword>
<evidence type="ECO:0000256" key="1">
    <source>
        <dbReference type="SAM" id="MobiDB-lite"/>
    </source>
</evidence>
<proteinExistence type="predicted"/>
<dbReference type="InterPro" id="IPR000210">
    <property type="entry name" value="BTB/POZ_dom"/>
</dbReference>
<feature type="compositionally biased region" description="Basic residues" evidence="1">
    <location>
        <begin position="39"/>
        <end position="48"/>
    </location>
</feature>
<comment type="caution">
    <text evidence="3">The sequence shown here is derived from an EMBL/GenBank/DDBJ whole genome shotgun (WGS) entry which is preliminary data.</text>
</comment>
<organism evidence="3 4">
    <name type="scientific">Podospora appendiculata</name>
    <dbReference type="NCBI Taxonomy" id="314037"/>
    <lineage>
        <taxon>Eukaryota</taxon>
        <taxon>Fungi</taxon>
        <taxon>Dikarya</taxon>
        <taxon>Ascomycota</taxon>
        <taxon>Pezizomycotina</taxon>
        <taxon>Sordariomycetes</taxon>
        <taxon>Sordariomycetidae</taxon>
        <taxon>Sordariales</taxon>
        <taxon>Podosporaceae</taxon>
        <taxon>Podospora</taxon>
    </lineage>
</organism>
<feature type="domain" description="BTB" evidence="2">
    <location>
        <begin position="199"/>
        <end position="266"/>
    </location>
</feature>
<accession>A0AAE0XJ14</accession>
<dbReference type="Proteomes" id="UP001270362">
    <property type="component" value="Unassembled WGS sequence"/>
</dbReference>